<dbReference type="HAMAP" id="MF_00361">
    <property type="entry name" value="NAD_kinase"/>
    <property type="match status" value="1"/>
</dbReference>
<feature type="binding site" evidence="6">
    <location>
        <position position="73"/>
    </location>
    <ligand>
        <name>NAD(+)</name>
        <dbReference type="ChEBI" id="CHEBI:57540"/>
    </ligand>
</feature>
<dbReference type="EC" id="2.7.1.23" evidence="6"/>
<comment type="catalytic activity">
    <reaction evidence="5 6">
        <text>NAD(+) + ATP = ADP + NADP(+) + H(+)</text>
        <dbReference type="Rhea" id="RHEA:18629"/>
        <dbReference type="ChEBI" id="CHEBI:15378"/>
        <dbReference type="ChEBI" id="CHEBI:30616"/>
        <dbReference type="ChEBI" id="CHEBI:57540"/>
        <dbReference type="ChEBI" id="CHEBI:58349"/>
        <dbReference type="ChEBI" id="CHEBI:456216"/>
        <dbReference type="EC" id="2.7.1.23"/>
    </reaction>
</comment>
<feature type="binding site" evidence="6">
    <location>
        <position position="205"/>
    </location>
    <ligand>
        <name>NAD(+)</name>
        <dbReference type="ChEBI" id="CHEBI:57540"/>
    </ligand>
</feature>
<keyword evidence="6" id="KW-0547">Nucleotide-binding</keyword>
<evidence type="ECO:0000256" key="2">
    <source>
        <dbReference type="ARBA" id="ARBA00022777"/>
    </source>
</evidence>
<keyword evidence="6" id="KW-0963">Cytoplasm</keyword>
<dbReference type="PANTHER" id="PTHR20275:SF0">
    <property type="entry name" value="NAD KINASE"/>
    <property type="match status" value="1"/>
</dbReference>
<feature type="binding site" evidence="6">
    <location>
        <begin position="181"/>
        <end position="186"/>
    </location>
    <ligand>
        <name>NAD(+)</name>
        <dbReference type="ChEBI" id="CHEBI:57540"/>
    </ligand>
</feature>
<comment type="caution">
    <text evidence="7">The sequence shown here is derived from an EMBL/GenBank/DDBJ whole genome shotgun (WGS) entry which is preliminary data.</text>
</comment>
<comment type="cofactor">
    <cofactor evidence="6">
        <name>a divalent metal cation</name>
        <dbReference type="ChEBI" id="CHEBI:60240"/>
    </cofactor>
</comment>
<dbReference type="InterPro" id="IPR017438">
    <property type="entry name" value="ATP-NAD_kinase_N"/>
</dbReference>
<gene>
    <name evidence="6" type="primary">nadK</name>
    <name evidence="7" type="ORF">H8710_05230</name>
</gene>
<evidence type="ECO:0000256" key="3">
    <source>
        <dbReference type="ARBA" id="ARBA00022857"/>
    </source>
</evidence>
<dbReference type="EMBL" id="JACRSV010000001">
    <property type="protein sequence ID" value="MBC8559472.1"/>
    <property type="molecule type" value="Genomic_DNA"/>
</dbReference>
<keyword evidence="6" id="KW-0067">ATP-binding</keyword>
<keyword evidence="2 6" id="KW-0418">Kinase</keyword>
<keyword evidence="8" id="KW-1185">Reference proteome</keyword>
<dbReference type="AlphaFoldDB" id="A0A926I747"/>
<reference evidence="7" key="1">
    <citation type="submission" date="2020-08" db="EMBL/GenBank/DDBJ databases">
        <title>Genome public.</title>
        <authorList>
            <person name="Liu C."/>
            <person name="Sun Q."/>
        </authorList>
    </citation>
    <scope>NUCLEOTIDE SEQUENCE</scope>
    <source>
        <strain evidence="7">NSJ-33</strain>
    </source>
</reference>
<feature type="binding site" evidence="6">
    <location>
        <position position="168"/>
    </location>
    <ligand>
        <name>NAD(+)</name>
        <dbReference type="ChEBI" id="CHEBI:57540"/>
    </ligand>
</feature>
<dbReference type="InterPro" id="IPR016064">
    <property type="entry name" value="NAD/diacylglycerol_kinase_sf"/>
</dbReference>
<keyword evidence="4 6" id="KW-0520">NAD</keyword>
<evidence type="ECO:0000256" key="1">
    <source>
        <dbReference type="ARBA" id="ARBA00022679"/>
    </source>
</evidence>
<evidence type="ECO:0000313" key="7">
    <source>
        <dbReference type="EMBL" id="MBC8559472.1"/>
    </source>
</evidence>
<dbReference type="SUPFAM" id="SSF111331">
    <property type="entry name" value="NAD kinase/diacylglycerol kinase-like"/>
    <property type="match status" value="1"/>
</dbReference>
<keyword evidence="3 6" id="KW-0521">NADP</keyword>
<dbReference type="InterPro" id="IPR002504">
    <property type="entry name" value="NADK"/>
</dbReference>
<dbReference type="GO" id="GO:0005737">
    <property type="term" value="C:cytoplasm"/>
    <property type="evidence" value="ECO:0007669"/>
    <property type="project" value="UniProtKB-SubCell"/>
</dbReference>
<organism evidence="7 8">
    <name type="scientific">Fumia xinanensis</name>
    <dbReference type="NCBI Taxonomy" id="2763659"/>
    <lineage>
        <taxon>Bacteria</taxon>
        <taxon>Bacillati</taxon>
        <taxon>Bacillota</taxon>
        <taxon>Clostridia</taxon>
        <taxon>Eubacteriales</taxon>
        <taxon>Oscillospiraceae</taxon>
        <taxon>Fumia</taxon>
    </lineage>
</organism>
<keyword evidence="1 6" id="KW-0808">Transferase</keyword>
<feature type="binding site" evidence="6">
    <location>
        <position position="170"/>
    </location>
    <ligand>
        <name>NAD(+)</name>
        <dbReference type="ChEBI" id="CHEBI:57540"/>
    </ligand>
</feature>
<dbReference type="Gene3D" id="2.60.200.30">
    <property type="entry name" value="Probable inorganic polyphosphate/atp-NAD kinase, domain 2"/>
    <property type="match status" value="1"/>
</dbReference>
<comment type="similarity">
    <text evidence="6">Belongs to the NAD kinase family.</text>
</comment>
<evidence type="ECO:0000256" key="6">
    <source>
        <dbReference type="HAMAP-Rule" id="MF_00361"/>
    </source>
</evidence>
<dbReference type="RefSeq" id="WP_249294365.1">
    <property type="nucleotide sequence ID" value="NZ_JACRSV010000001.1"/>
</dbReference>
<evidence type="ECO:0000256" key="4">
    <source>
        <dbReference type="ARBA" id="ARBA00023027"/>
    </source>
</evidence>
<comment type="subcellular location">
    <subcellularLocation>
        <location evidence="6">Cytoplasm</location>
    </subcellularLocation>
</comment>
<dbReference type="GO" id="GO:0005524">
    <property type="term" value="F:ATP binding"/>
    <property type="evidence" value="ECO:0007669"/>
    <property type="project" value="UniProtKB-KW"/>
</dbReference>
<proteinExistence type="inferred from homology"/>
<evidence type="ECO:0000313" key="8">
    <source>
        <dbReference type="Proteomes" id="UP000610760"/>
    </source>
</evidence>
<comment type="function">
    <text evidence="6">Involved in the regulation of the intracellular balance of NAD and NADP, and is a key enzyme in the biosynthesis of NADP. Catalyzes specifically the phosphorylation on 2'-hydroxyl of the adenosine moiety of NAD to yield NADP.</text>
</comment>
<feature type="active site" description="Proton acceptor" evidence="6">
    <location>
        <position position="68"/>
    </location>
</feature>
<name>A0A926I747_9FIRM</name>
<dbReference type="GO" id="GO:0006741">
    <property type="term" value="P:NADP+ biosynthetic process"/>
    <property type="evidence" value="ECO:0007669"/>
    <property type="project" value="UniProtKB-UniRule"/>
</dbReference>
<sequence length="291" mass="31864">MKLLLMPNLDKKNVVECVEQVCKLLFNKAELWMAETKRKHFPHCQGLRFGKFDELLSQCDFCIAIGGDGTIIHAAKHAVLQNKPVLGINLGRLGFLATLEMGELELLHKLLTGDYTVEERMMLSIVHRSGKGTETYHALNDAVLSKGALARMIDLNISCKGKGVGAYRADGAIFSTPTGSTAYSLSAGGPVIDPTIDCITLTPVAPHSPFGRTIIFNEQSVISVQPARPDQEIFLTVDGEQGIPIELGDEVLIQKSKTSVKLINLTGKLFYQVLNDKLLYGSEWQTKPGQI</sequence>
<dbReference type="GO" id="GO:0019674">
    <property type="term" value="P:NAD+ metabolic process"/>
    <property type="evidence" value="ECO:0007669"/>
    <property type="project" value="InterPro"/>
</dbReference>
<dbReference type="GO" id="GO:0003951">
    <property type="term" value="F:NAD+ kinase activity"/>
    <property type="evidence" value="ECO:0007669"/>
    <property type="project" value="UniProtKB-UniRule"/>
</dbReference>
<accession>A0A926I747</accession>
<dbReference type="Gene3D" id="3.40.50.10330">
    <property type="entry name" value="Probable inorganic polyphosphate/atp-NAD kinase, domain 1"/>
    <property type="match status" value="1"/>
</dbReference>
<protein>
    <recommendedName>
        <fullName evidence="6">NAD kinase</fullName>
        <ecNumber evidence="6">2.7.1.23</ecNumber>
    </recommendedName>
    <alternativeName>
        <fullName evidence="6">ATP-dependent NAD kinase</fullName>
    </alternativeName>
</protein>
<dbReference type="GO" id="GO:0046872">
    <property type="term" value="F:metal ion binding"/>
    <property type="evidence" value="ECO:0007669"/>
    <property type="project" value="UniProtKB-UniRule"/>
</dbReference>
<comment type="caution">
    <text evidence="6">Lacks conserved residue(s) required for the propagation of feature annotation.</text>
</comment>
<feature type="binding site" evidence="6">
    <location>
        <begin position="140"/>
        <end position="141"/>
    </location>
    <ligand>
        <name>NAD(+)</name>
        <dbReference type="ChEBI" id="CHEBI:57540"/>
    </ligand>
</feature>
<dbReference type="GO" id="GO:0051287">
    <property type="term" value="F:NAD binding"/>
    <property type="evidence" value="ECO:0007669"/>
    <property type="project" value="UniProtKB-ARBA"/>
</dbReference>
<dbReference type="Pfam" id="PF20143">
    <property type="entry name" value="NAD_kinase_C"/>
    <property type="match status" value="1"/>
</dbReference>
<dbReference type="Proteomes" id="UP000610760">
    <property type="component" value="Unassembled WGS sequence"/>
</dbReference>
<dbReference type="PANTHER" id="PTHR20275">
    <property type="entry name" value="NAD KINASE"/>
    <property type="match status" value="1"/>
</dbReference>
<evidence type="ECO:0000256" key="5">
    <source>
        <dbReference type="ARBA" id="ARBA00047925"/>
    </source>
</evidence>
<feature type="binding site" evidence="6">
    <location>
        <position position="151"/>
    </location>
    <ligand>
        <name>NAD(+)</name>
        <dbReference type="ChEBI" id="CHEBI:57540"/>
    </ligand>
</feature>
<dbReference type="Pfam" id="PF01513">
    <property type="entry name" value="NAD_kinase"/>
    <property type="match status" value="1"/>
</dbReference>
<dbReference type="InterPro" id="IPR017437">
    <property type="entry name" value="ATP-NAD_kinase_PpnK-typ_C"/>
</dbReference>
<feature type="binding site" evidence="6">
    <location>
        <begin position="68"/>
        <end position="69"/>
    </location>
    <ligand>
        <name>NAD(+)</name>
        <dbReference type="ChEBI" id="CHEBI:57540"/>
    </ligand>
</feature>